<gene>
    <name evidence="7" type="ORF">AM231_21465</name>
</gene>
<dbReference type="Proteomes" id="UP000036932">
    <property type="component" value="Unassembled WGS sequence"/>
</dbReference>
<dbReference type="PANTHER" id="PTHR43077:SF11">
    <property type="entry name" value="TRANSPORT PERMEASE YVFS-RELATED"/>
    <property type="match status" value="1"/>
</dbReference>
<dbReference type="AlphaFoldDB" id="A0A0M1N311"/>
<accession>A0A0M1N311</accession>
<name>A0A0M1N311_9BACL</name>
<keyword evidence="2 5" id="KW-0812">Transmembrane</keyword>
<feature type="transmembrane region" description="Helical" evidence="5">
    <location>
        <begin position="219"/>
        <end position="241"/>
    </location>
</feature>
<evidence type="ECO:0000256" key="1">
    <source>
        <dbReference type="ARBA" id="ARBA00004141"/>
    </source>
</evidence>
<dbReference type="InterPro" id="IPR000412">
    <property type="entry name" value="ABC_2_transport"/>
</dbReference>
<dbReference type="GO" id="GO:0043190">
    <property type="term" value="C:ATP-binding cassette (ABC) transporter complex"/>
    <property type="evidence" value="ECO:0007669"/>
    <property type="project" value="InterPro"/>
</dbReference>
<dbReference type="RefSeq" id="WP_054404442.1">
    <property type="nucleotide sequence ID" value="NZ_LIUT01000006.1"/>
</dbReference>
<evidence type="ECO:0000313" key="8">
    <source>
        <dbReference type="Proteomes" id="UP000036932"/>
    </source>
</evidence>
<feature type="domain" description="ABC-2 type transporter transmembrane" evidence="6">
    <location>
        <begin position="55"/>
        <end position="239"/>
    </location>
</feature>
<reference evidence="8" key="1">
    <citation type="submission" date="2015-08" db="EMBL/GenBank/DDBJ databases">
        <title>Genome sequencing project for genomic taxonomy and phylogenomics of Bacillus-like bacteria.</title>
        <authorList>
            <person name="Liu B."/>
            <person name="Wang J."/>
            <person name="Zhu Y."/>
            <person name="Liu G."/>
            <person name="Chen Q."/>
            <person name="Chen Z."/>
            <person name="Lan J."/>
            <person name="Che J."/>
            <person name="Ge C."/>
            <person name="Shi H."/>
            <person name="Pan Z."/>
            <person name="Liu X."/>
        </authorList>
    </citation>
    <scope>NUCLEOTIDE SEQUENCE [LARGE SCALE GENOMIC DNA]</scope>
    <source>
        <strain evidence="8">FJAT-22460</strain>
    </source>
</reference>
<dbReference type="OrthoDB" id="63188at2"/>
<keyword evidence="8" id="KW-1185">Reference proteome</keyword>
<feature type="transmembrane region" description="Helical" evidence="5">
    <location>
        <begin position="166"/>
        <end position="186"/>
    </location>
</feature>
<dbReference type="Pfam" id="PF12698">
    <property type="entry name" value="ABC2_membrane_3"/>
    <property type="match status" value="1"/>
</dbReference>
<dbReference type="PANTHER" id="PTHR43077">
    <property type="entry name" value="TRANSPORT PERMEASE YVFS-RELATED"/>
    <property type="match status" value="1"/>
</dbReference>
<feature type="transmembrane region" description="Helical" evidence="5">
    <location>
        <begin position="52"/>
        <end position="75"/>
    </location>
</feature>
<comment type="subcellular location">
    <subcellularLocation>
        <location evidence="1">Membrane</location>
        <topology evidence="1">Multi-pass membrane protein</topology>
    </subcellularLocation>
</comment>
<evidence type="ECO:0000256" key="3">
    <source>
        <dbReference type="ARBA" id="ARBA00022989"/>
    </source>
</evidence>
<keyword evidence="4 5" id="KW-0472">Membrane</keyword>
<comment type="caution">
    <text evidence="7">The sequence shown here is derived from an EMBL/GenBank/DDBJ whole genome shotgun (WGS) entry which is preliminary data.</text>
</comment>
<evidence type="ECO:0000256" key="4">
    <source>
        <dbReference type="ARBA" id="ARBA00023136"/>
    </source>
</evidence>
<evidence type="ECO:0000313" key="7">
    <source>
        <dbReference type="EMBL" id="KOR76541.1"/>
    </source>
</evidence>
<sequence length="247" mass="27058">MLHMFVAQTKAESIRIIRSPFFLLFSIAMPLAFYFLFASMNGVDKSIKSTTWGVFSLMSMTAFSLIGTAVSQFGIRLSFEHQDGWVRLLKLTPLSPAVWIGSKIVSQMAVHLIVIVVIFLSAGLVHDIQLTAGQWILCGLWLWIGSISFLALGALLGTLKNANTSVAIGNVLQMGLAIVGGLWMPLSTLPSWMGSVGEWLPSHRYANGAWNMIAGQNPASIDFIILTGCGLLFMLLSIYIYNRRDAV</sequence>
<evidence type="ECO:0000259" key="6">
    <source>
        <dbReference type="Pfam" id="PF12698"/>
    </source>
</evidence>
<dbReference type="InterPro" id="IPR051328">
    <property type="entry name" value="T7SS_ABC-Transporter"/>
</dbReference>
<feature type="transmembrane region" description="Helical" evidence="5">
    <location>
        <begin position="140"/>
        <end position="159"/>
    </location>
</feature>
<dbReference type="PATRIC" id="fig|1705565.3.peg.398"/>
<keyword evidence="3 5" id="KW-1133">Transmembrane helix</keyword>
<evidence type="ECO:0000256" key="5">
    <source>
        <dbReference type="SAM" id="Phobius"/>
    </source>
</evidence>
<dbReference type="GO" id="GO:0140359">
    <property type="term" value="F:ABC-type transporter activity"/>
    <property type="evidence" value="ECO:0007669"/>
    <property type="project" value="InterPro"/>
</dbReference>
<dbReference type="EMBL" id="LIUT01000006">
    <property type="protein sequence ID" value="KOR76541.1"/>
    <property type="molecule type" value="Genomic_DNA"/>
</dbReference>
<feature type="transmembrane region" description="Helical" evidence="5">
    <location>
        <begin position="96"/>
        <end position="120"/>
    </location>
</feature>
<dbReference type="PIRSF" id="PIRSF006648">
    <property type="entry name" value="DrrB"/>
    <property type="match status" value="1"/>
</dbReference>
<organism evidence="7 8">
    <name type="scientific">Paenibacillus solani</name>
    <dbReference type="NCBI Taxonomy" id="1705565"/>
    <lineage>
        <taxon>Bacteria</taxon>
        <taxon>Bacillati</taxon>
        <taxon>Bacillota</taxon>
        <taxon>Bacilli</taxon>
        <taxon>Bacillales</taxon>
        <taxon>Paenibacillaceae</taxon>
        <taxon>Paenibacillus</taxon>
    </lineage>
</organism>
<dbReference type="InterPro" id="IPR013525">
    <property type="entry name" value="ABC2_TM"/>
</dbReference>
<protein>
    <submittedName>
        <fullName evidence="7">ABC transporter</fullName>
    </submittedName>
</protein>
<evidence type="ECO:0000256" key="2">
    <source>
        <dbReference type="ARBA" id="ARBA00022692"/>
    </source>
</evidence>
<proteinExistence type="predicted"/>
<feature type="transmembrane region" description="Helical" evidence="5">
    <location>
        <begin position="21"/>
        <end position="40"/>
    </location>
</feature>